<proteinExistence type="predicted"/>
<dbReference type="SMART" id="SM00530">
    <property type="entry name" value="HTH_XRE"/>
    <property type="match status" value="1"/>
</dbReference>
<dbReference type="SUPFAM" id="SSF47413">
    <property type="entry name" value="lambda repressor-like DNA-binding domains"/>
    <property type="match status" value="1"/>
</dbReference>
<dbReference type="InterPro" id="IPR010982">
    <property type="entry name" value="Lambda_DNA-bd_dom_sf"/>
</dbReference>
<keyword evidence="4" id="KW-1185">Reference proteome</keyword>
<feature type="region of interest" description="Disordered" evidence="1">
    <location>
        <begin position="61"/>
        <end position="83"/>
    </location>
</feature>
<dbReference type="EMBL" id="BAAAOR010000051">
    <property type="protein sequence ID" value="GAA1548756.1"/>
    <property type="molecule type" value="Genomic_DNA"/>
</dbReference>
<dbReference type="Proteomes" id="UP001500842">
    <property type="component" value="Unassembled WGS sequence"/>
</dbReference>
<dbReference type="CDD" id="cd00093">
    <property type="entry name" value="HTH_XRE"/>
    <property type="match status" value="1"/>
</dbReference>
<evidence type="ECO:0000259" key="2">
    <source>
        <dbReference type="PROSITE" id="PS50943"/>
    </source>
</evidence>
<accession>A0ABN2BZE8</accession>
<dbReference type="PROSITE" id="PS50943">
    <property type="entry name" value="HTH_CROC1"/>
    <property type="match status" value="1"/>
</dbReference>
<dbReference type="Pfam" id="PF01381">
    <property type="entry name" value="HTH_3"/>
    <property type="match status" value="1"/>
</dbReference>
<feature type="compositionally biased region" description="Low complexity" evidence="1">
    <location>
        <begin position="62"/>
        <end position="72"/>
    </location>
</feature>
<sequence length="83" mass="8381">MRQARDDAGLTRKQLSELSGVSGHTIAKIEQAAVTDPGFSVVAAIAGALALPLDDLVRRASRAQGASGRGNSTATGPPDRIGG</sequence>
<dbReference type="InterPro" id="IPR001387">
    <property type="entry name" value="Cro/C1-type_HTH"/>
</dbReference>
<comment type="caution">
    <text evidence="3">The sequence shown here is derived from an EMBL/GenBank/DDBJ whole genome shotgun (WGS) entry which is preliminary data.</text>
</comment>
<feature type="domain" description="HTH cro/C1-type" evidence="2">
    <location>
        <begin position="1"/>
        <end position="56"/>
    </location>
</feature>
<name>A0ABN2BZE8_9ACTN</name>
<protein>
    <recommendedName>
        <fullName evidence="2">HTH cro/C1-type domain-containing protein</fullName>
    </recommendedName>
</protein>
<gene>
    <name evidence="3" type="ORF">GCM10009788_58340</name>
</gene>
<evidence type="ECO:0000313" key="3">
    <source>
        <dbReference type="EMBL" id="GAA1548756.1"/>
    </source>
</evidence>
<evidence type="ECO:0000313" key="4">
    <source>
        <dbReference type="Proteomes" id="UP001500842"/>
    </source>
</evidence>
<dbReference type="Gene3D" id="1.10.260.40">
    <property type="entry name" value="lambda repressor-like DNA-binding domains"/>
    <property type="match status" value="1"/>
</dbReference>
<reference evidence="3 4" key="1">
    <citation type="journal article" date="2019" name="Int. J. Syst. Evol. Microbiol.">
        <title>The Global Catalogue of Microorganisms (GCM) 10K type strain sequencing project: providing services to taxonomists for standard genome sequencing and annotation.</title>
        <authorList>
            <consortium name="The Broad Institute Genomics Platform"/>
            <consortium name="The Broad Institute Genome Sequencing Center for Infectious Disease"/>
            <person name="Wu L."/>
            <person name="Ma J."/>
        </authorList>
    </citation>
    <scope>NUCLEOTIDE SEQUENCE [LARGE SCALE GENOMIC DNA]</scope>
    <source>
        <strain evidence="3 4">JCM 14942</strain>
    </source>
</reference>
<organism evidence="3 4">
    <name type="scientific">Nocardioides humi</name>
    <dbReference type="NCBI Taxonomy" id="449461"/>
    <lineage>
        <taxon>Bacteria</taxon>
        <taxon>Bacillati</taxon>
        <taxon>Actinomycetota</taxon>
        <taxon>Actinomycetes</taxon>
        <taxon>Propionibacteriales</taxon>
        <taxon>Nocardioidaceae</taxon>
        <taxon>Nocardioides</taxon>
    </lineage>
</organism>
<evidence type="ECO:0000256" key="1">
    <source>
        <dbReference type="SAM" id="MobiDB-lite"/>
    </source>
</evidence>